<evidence type="ECO:0000313" key="2">
    <source>
        <dbReference type="Proteomes" id="UP001183648"/>
    </source>
</evidence>
<proteinExistence type="predicted"/>
<comment type="caution">
    <text evidence="1">The sequence shown here is derived from an EMBL/GenBank/DDBJ whole genome shotgun (WGS) entry which is preliminary data.</text>
</comment>
<reference evidence="1 2" key="1">
    <citation type="submission" date="2023-07" db="EMBL/GenBank/DDBJ databases">
        <title>Sequencing the genomes of 1000 actinobacteria strains.</title>
        <authorList>
            <person name="Klenk H.-P."/>
        </authorList>
    </citation>
    <scope>NUCLEOTIDE SEQUENCE [LARGE SCALE GENOMIC DNA]</scope>
    <source>
        <strain evidence="1 2">DSM 19426</strain>
    </source>
</reference>
<organism evidence="1 2">
    <name type="scientific">Nocardioides marmoribigeumensis</name>
    <dbReference type="NCBI Taxonomy" id="433649"/>
    <lineage>
        <taxon>Bacteria</taxon>
        <taxon>Bacillati</taxon>
        <taxon>Actinomycetota</taxon>
        <taxon>Actinomycetes</taxon>
        <taxon>Propionibacteriales</taxon>
        <taxon>Nocardioidaceae</taxon>
        <taxon>Nocardioides</taxon>
    </lineage>
</organism>
<name>A0ABU2BU53_9ACTN</name>
<keyword evidence="2" id="KW-1185">Reference proteome</keyword>
<dbReference type="Proteomes" id="UP001183648">
    <property type="component" value="Unassembled WGS sequence"/>
</dbReference>
<evidence type="ECO:0000313" key="1">
    <source>
        <dbReference type="EMBL" id="MDR7361806.1"/>
    </source>
</evidence>
<sequence>MPDNPGSTSQAELLGVHAFADHLDDAVRWSA</sequence>
<accession>A0ABU2BU53</accession>
<gene>
    <name evidence="1" type="ORF">J2S63_001359</name>
</gene>
<dbReference type="EMBL" id="JAVDYG010000001">
    <property type="protein sequence ID" value="MDR7361806.1"/>
    <property type="molecule type" value="Genomic_DNA"/>
</dbReference>
<protein>
    <submittedName>
        <fullName evidence="1">Uncharacterized protein</fullName>
    </submittedName>
</protein>